<reference evidence="2" key="1">
    <citation type="journal article" date="2022" name="Int. J. Mol. Sci.">
        <title>Draft Genome of Tanacetum Coccineum: Genomic Comparison of Closely Related Tanacetum-Family Plants.</title>
        <authorList>
            <person name="Yamashiro T."/>
            <person name="Shiraishi A."/>
            <person name="Nakayama K."/>
            <person name="Satake H."/>
        </authorList>
    </citation>
    <scope>NUCLEOTIDE SEQUENCE</scope>
</reference>
<evidence type="ECO:0000313" key="3">
    <source>
        <dbReference type="Proteomes" id="UP001151760"/>
    </source>
</evidence>
<gene>
    <name evidence="2" type="ORF">Tco_1121887</name>
</gene>
<comment type="caution">
    <text evidence="2">The sequence shown here is derived from an EMBL/GenBank/DDBJ whole genome shotgun (WGS) entry which is preliminary data.</text>
</comment>
<proteinExistence type="predicted"/>
<dbReference type="EMBL" id="BQNB010021349">
    <property type="protein sequence ID" value="GJU05457.1"/>
    <property type="molecule type" value="Genomic_DNA"/>
</dbReference>
<name>A0ABQ5IYZ8_9ASTR</name>
<feature type="transmembrane region" description="Helical" evidence="1">
    <location>
        <begin position="30"/>
        <end position="49"/>
    </location>
</feature>
<evidence type="ECO:0000313" key="2">
    <source>
        <dbReference type="EMBL" id="GJU05457.1"/>
    </source>
</evidence>
<dbReference type="Proteomes" id="UP001151760">
    <property type="component" value="Unassembled WGS sequence"/>
</dbReference>
<evidence type="ECO:0000256" key="1">
    <source>
        <dbReference type="SAM" id="Phobius"/>
    </source>
</evidence>
<keyword evidence="1" id="KW-0472">Membrane</keyword>
<keyword evidence="1" id="KW-0812">Transmembrane</keyword>
<accession>A0ABQ5IYZ8</accession>
<keyword evidence="1" id="KW-1133">Transmembrane helix</keyword>
<keyword evidence="3" id="KW-1185">Reference proteome</keyword>
<sequence>MCLRNRSLISWWLINLGTVNLALVEIVPSVLIVIVSPIEIALIIPLMALNGRKTRRSNLICNHLRMTPPQVTQLCSSALRELGLVSTRINAQPYLSLSKSDEPSWALLEAFYPKVTTPTEFNEIMIIQNIGHYRMYRVDAILKTQDAGIPEKIIESSHAS</sequence>
<reference evidence="2" key="2">
    <citation type="submission" date="2022-01" db="EMBL/GenBank/DDBJ databases">
        <authorList>
            <person name="Yamashiro T."/>
            <person name="Shiraishi A."/>
            <person name="Satake H."/>
            <person name="Nakayama K."/>
        </authorList>
    </citation>
    <scope>NUCLEOTIDE SEQUENCE</scope>
</reference>
<protein>
    <submittedName>
        <fullName evidence="2">Uncharacterized protein</fullName>
    </submittedName>
</protein>
<organism evidence="2 3">
    <name type="scientific">Tanacetum coccineum</name>
    <dbReference type="NCBI Taxonomy" id="301880"/>
    <lineage>
        <taxon>Eukaryota</taxon>
        <taxon>Viridiplantae</taxon>
        <taxon>Streptophyta</taxon>
        <taxon>Embryophyta</taxon>
        <taxon>Tracheophyta</taxon>
        <taxon>Spermatophyta</taxon>
        <taxon>Magnoliopsida</taxon>
        <taxon>eudicotyledons</taxon>
        <taxon>Gunneridae</taxon>
        <taxon>Pentapetalae</taxon>
        <taxon>asterids</taxon>
        <taxon>campanulids</taxon>
        <taxon>Asterales</taxon>
        <taxon>Asteraceae</taxon>
        <taxon>Asteroideae</taxon>
        <taxon>Anthemideae</taxon>
        <taxon>Anthemidinae</taxon>
        <taxon>Tanacetum</taxon>
    </lineage>
</organism>
<feature type="transmembrane region" description="Helical" evidence="1">
    <location>
        <begin position="7"/>
        <end position="24"/>
    </location>
</feature>